<evidence type="ECO:0000313" key="8">
    <source>
        <dbReference type="Proteomes" id="UP000288227"/>
    </source>
</evidence>
<sequence>MAEVGPPVSASSKSTPSIAPRPIPKITTGKPTFSPTPTVPKTLLDELHEKEDKVLEFNHLPKPTSEKHEEIRRLVSNTIGKKTDNEPIELEPLYFTFDEDEFAVVDMDPFLIAVEFALQGKHILIEGHTDHQGNDDYNVQLSIKRVQKIRQLMLDMGVHDDQISVVGYGEEVTDHTDKTEEGKQQNRRVDFKAF</sequence>
<feature type="domain" description="OmpA-like" evidence="6">
    <location>
        <begin position="82"/>
        <end position="194"/>
    </location>
</feature>
<accession>A0A401UA96</accession>
<keyword evidence="2 4" id="KW-0472">Membrane</keyword>
<protein>
    <recommendedName>
        <fullName evidence="6">OmpA-like domain-containing protein</fullName>
    </recommendedName>
</protein>
<keyword evidence="8" id="KW-1185">Reference proteome</keyword>
<dbReference type="SUPFAM" id="SSF103088">
    <property type="entry name" value="OmpA-like"/>
    <property type="match status" value="1"/>
</dbReference>
<dbReference type="PANTHER" id="PTHR30329:SF21">
    <property type="entry name" value="LIPOPROTEIN YIAD-RELATED"/>
    <property type="match status" value="1"/>
</dbReference>
<name>A0A401UA96_9BACT</name>
<dbReference type="OrthoDB" id="9800869at2"/>
<dbReference type="Proteomes" id="UP000288227">
    <property type="component" value="Unassembled WGS sequence"/>
</dbReference>
<proteinExistence type="predicted"/>
<feature type="region of interest" description="Disordered" evidence="5">
    <location>
        <begin position="1"/>
        <end position="40"/>
    </location>
</feature>
<evidence type="ECO:0000313" key="7">
    <source>
        <dbReference type="EMBL" id="GCC51801.1"/>
    </source>
</evidence>
<dbReference type="PROSITE" id="PS51123">
    <property type="entry name" value="OMPA_2"/>
    <property type="match status" value="1"/>
</dbReference>
<evidence type="ECO:0000256" key="5">
    <source>
        <dbReference type="SAM" id="MobiDB-lite"/>
    </source>
</evidence>
<evidence type="ECO:0000256" key="4">
    <source>
        <dbReference type="PROSITE-ProRule" id="PRU00473"/>
    </source>
</evidence>
<dbReference type="InterPro" id="IPR006665">
    <property type="entry name" value="OmpA-like"/>
</dbReference>
<dbReference type="GO" id="GO:0009279">
    <property type="term" value="C:cell outer membrane"/>
    <property type="evidence" value="ECO:0007669"/>
    <property type="project" value="UniProtKB-SubCell"/>
</dbReference>
<dbReference type="AlphaFoldDB" id="A0A401UA96"/>
<evidence type="ECO:0000259" key="6">
    <source>
        <dbReference type="PROSITE" id="PS51123"/>
    </source>
</evidence>
<dbReference type="PRINTS" id="PR01021">
    <property type="entry name" value="OMPADOMAIN"/>
</dbReference>
<dbReference type="InterPro" id="IPR050330">
    <property type="entry name" value="Bact_OuterMem_StrucFunc"/>
</dbReference>
<dbReference type="InterPro" id="IPR006664">
    <property type="entry name" value="OMP_bac"/>
</dbReference>
<dbReference type="Gene3D" id="3.30.1330.60">
    <property type="entry name" value="OmpA-like domain"/>
    <property type="match status" value="1"/>
</dbReference>
<dbReference type="Pfam" id="PF00691">
    <property type="entry name" value="OmpA"/>
    <property type="match status" value="1"/>
</dbReference>
<comment type="subcellular location">
    <subcellularLocation>
        <location evidence="1">Cell outer membrane</location>
    </subcellularLocation>
</comment>
<reference evidence="7 8" key="1">
    <citation type="submission" date="2018-11" db="EMBL/GenBank/DDBJ databases">
        <title>Chryseotalea sanarue gen. nov., sp., nov., a member of the family Cytophagaceae, isolated from a brackish lake in Hamamatsu Japan.</title>
        <authorList>
            <person name="Maejima Y."/>
            <person name="Iino T."/>
            <person name="Muraguchi Y."/>
            <person name="Fukuda K."/>
            <person name="Ohkuma M."/>
            <person name="Moriuchi R."/>
            <person name="Dohra H."/>
            <person name="Kimbara K."/>
            <person name="Shintani M."/>
        </authorList>
    </citation>
    <scope>NUCLEOTIDE SEQUENCE [LARGE SCALE GENOMIC DNA]</scope>
    <source>
        <strain evidence="7 8">Ys</strain>
    </source>
</reference>
<dbReference type="CDD" id="cd07185">
    <property type="entry name" value="OmpA_C-like"/>
    <property type="match status" value="1"/>
</dbReference>
<dbReference type="InterPro" id="IPR036737">
    <property type="entry name" value="OmpA-like_sf"/>
</dbReference>
<evidence type="ECO:0000256" key="2">
    <source>
        <dbReference type="ARBA" id="ARBA00023136"/>
    </source>
</evidence>
<evidence type="ECO:0000256" key="3">
    <source>
        <dbReference type="ARBA" id="ARBA00023237"/>
    </source>
</evidence>
<evidence type="ECO:0000256" key="1">
    <source>
        <dbReference type="ARBA" id="ARBA00004442"/>
    </source>
</evidence>
<dbReference type="PANTHER" id="PTHR30329">
    <property type="entry name" value="STATOR ELEMENT OF FLAGELLAR MOTOR COMPLEX"/>
    <property type="match status" value="1"/>
</dbReference>
<dbReference type="EMBL" id="BHXQ01000003">
    <property type="protein sequence ID" value="GCC51801.1"/>
    <property type="molecule type" value="Genomic_DNA"/>
</dbReference>
<comment type="caution">
    <text evidence="7">The sequence shown here is derived from an EMBL/GenBank/DDBJ whole genome shotgun (WGS) entry which is preliminary data.</text>
</comment>
<keyword evidence="3" id="KW-0998">Cell outer membrane</keyword>
<dbReference type="RefSeq" id="WP_160118632.1">
    <property type="nucleotide sequence ID" value="NZ_BHXQ01000003.1"/>
</dbReference>
<organism evidence="7 8">
    <name type="scientific">Chryseotalea sanaruensis</name>
    <dbReference type="NCBI Taxonomy" id="2482724"/>
    <lineage>
        <taxon>Bacteria</taxon>
        <taxon>Pseudomonadati</taxon>
        <taxon>Bacteroidota</taxon>
        <taxon>Cytophagia</taxon>
        <taxon>Cytophagales</taxon>
        <taxon>Chryseotaleaceae</taxon>
        <taxon>Chryseotalea</taxon>
    </lineage>
</organism>
<gene>
    <name evidence="7" type="ORF">SanaruYs_20300</name>
</gene>